<dbReference type="Gene3D" id="2.40.50.140">
    <property type="entry name" value="Nucleic acid-binding proteins"/>
    <property type="match status" value="1"/>
</dbReference>
<dbReference type="Proteomes" id="UP000655410">
    <property type="component" value="Unassembled WGS sequence"/>
</dbReference>
<gene>
    <name evidence="3" type="ORF">GCM10011584_34300</name>
</gene>
<reference evidence="4" key="1">
    <citation type="journal article" date="2019" name="Int. J. Syst. Evol. Microbiol.">
        <title>The Global Catalogue of Microorganisms (GCM) 10K type strain sequencing project: providing services to taxonomists for standard genome sequencing and annotation.</title>
        <authorList>
            <consortium name="The Broad Institute Genomics Platform"/>
            <consortium name="The Broad Institute Genome Sequencing Center for Infectious Disease"/>
            <person name="Wu L."/>
            <person name="Ma J."/>
        </authorList>
    </citation>
    <scope>NUCLEOTIDE SEQUENCE [LARGE SCALE GENOMIC DNA]</scope>
    <source>
        <strain evidence="4">CGMCC 4.7371</strain>
    </source>
</reference>
<evidence type="ECO:0008006" key="5">
    <source>
        <dbReference type="Google" id="ProtNLM"/>
    </source>
</evidence>
<keyword evidence="4" id="KW-1185">Reference proteome</keyword>
<dbReference type="SUPFAM" id="SSF50249">
    <property type="entry name" value="Nucleic acid-binding proteins"/>
    <property type="match status" value="1"/>
</dbReference>
<dbReference type="InterPro" id="IPR000424">
    <property type="entry name" value="Primosome_PriB/ssb"/>
</dbReference>
<dbReference type="RefSeq" id="WP_188785330.1">
    <property type="nucleotide sequence ID" value="NZ_BMNI01000016.1"/>
</dbReference>
<proteinExistence type="predicted"/>
<dbReference type="CDD" id="cd04496">
    <property type="entry name" value="SSB_OBF"/>
    <property type="match status" value="1"/>
</dbReference>
<evidence type="ECO:0000313" key="3">
    <source>
        <dbReference type="EMBL" id="GGO94082.1"/>
    </source>
</evidence>
<evidence type="ECO:0000256" key="2">
    <source>
        <dbReference type="PROSITE-ProRule" id="PRU00252"/>
    </source>
</evidence>
<keyword evidence="1 2" id="KW-0238">DNA-binding</keyword>
<dbReference type="Pfam" id="PF00436">
    <property type="entry name" value="SSB"/>
    <property type="match status" value="1"/>
</dbReference>
<dbReference type="PROSITE" id="PS50935">
    <property type="entry name" value="SSB"/>
    <property type="match status" value="1"/>
</dbReference>
<evidence type="ECO:0000256" key="1">
    <source>
        <dbReference type="ARBA" id="ARBA00023125"/>
    </source>
</evidence>
<accession>A0ABQ2NEF6</accession>
<dbReference type="InterPro" id="IPR012340">
    <property type="entry name" value="NA-bd_OB-fold"/>
</dbReference>
<dbReference type="EMBL" id="BMNI01000016">
    <property type="protein sequence ID" value="GGO94082.1"/>
    <property type="molecule type" value="Genomic_DNA"/>
</dbReference>
<name>A0ABQ2NEF6_9ACTN</name>
<evidence type="ECO:0000313" key="4">
    <source>
        <dbReference type="Proteomes" id="UP000655410"/>
    </source>
</evidence>
<protein>
    <recommendedName>
        <fullName evidence="5">Single-stranded DNA-binding protein</fullName>
    </recommendedName>
</protein>
<sequence>MNLILTAFEGQLAAEPVLEETANGTPVCTATVLINRRKKQGTEWVDAEPTRRSIKAWRGTASKLATLKKGTTVVVIGNVETEAWVDDAGTKHWRETVTVESIGRGLLLPRDDQGEHITMGAANGTE</sequence>
<comment type="caution">
    <text evidence="3">The sequence shown here is derived from an EMBL/GenBank/DDBJ whole genome shotgun (WGS) entry which is preliminary data.</text>
</comment>
<organism evidence="3 4">
    <name type="scientific">Nocardioides phosphati</name>
    <dbReference type="NCBI Taxonomy" id="1867775"/>
    <lineage>
        <taxon>Bacteria</taxon>
        <taxon>Bacillati</taxon>
        <taxon>Actinomycetota</taxon>
        <taxon>Actinomycetes</taxon>
        <taxon>Propionibacteriales</taxon>
        <taxon>Nocardioidaceae</taxon>
        <taxon>Nocardioides</taxon>
    </lineage>
</organism>